<feature type="domain" description="Glutamine amidotransferase type-2" evidence="9">
    <location>
        <begin position="9"/>
        <end position="232"/>
    </location>
</feature>
<dbReference type="InterPro" id="IPR029055">
    <property type="entry name" value="Ntn_hydrolases_N"/>
</dbReference>
<comment type="caution">
    <text evidence="10">The sequence shown here is derived from an EMBL/GenBank/DDBJ whole genome shotgun (WGS) entry which is preliminary data.</text>
</comment>
<dbReference type="CDD" id="cd00715">
    <property type="entry name" value="GPATase_N"/>
    <property type="match status" value="1"/>
</dbReference>
<comment type="similarity">
    <text evidence="2 7 8">In the C-terminal section; belongs to the purine/pyrimidine phosphoribosyltransferase family.</text>
</comment>
<evidence type="ECO:0000256" key="2">
    <source>
        <dbReference type="ARBA" id="ARBA00010138"/>
    </source>
</evidence>
<dbReference type="EMBL" id="JBBMFD010000006">
    <property type="protein sequence ID" value="MEQ2440266.1"/>
    <property type="molecule type" value="Genomic_DNA"/>
</dbReference>
<dbReference type="RefSeq" id="WP_349218717.1">
    <property type="nucleotide sequence ID" value="NZ_JBBMFD010000006.1"/>
</dbReference>
<comment type="catalytic activity">
    <reaction evidence="7 8">
        <text>5-phospho-beta-D-ribosylamine + L-glutamate + diphosphate = 5-phospho-alpha-D-ribose 1-diphosphate + L-glutamine + H2O</text>
        <dbReference type="Rhea" id="RHEA:14905"/>
        <dbReference type="ChEBI" id="CHEBI:15377"/>
        <dbReference type="ChEBI" id="CHEBI:29985"/>
        <dbReference type="ChEBI" id="CHEBI:33019"/>
        <dbReference type="ChEBI" id="CHEBI:58017"/>
        <dbReference type="ChEBI" id="CHEBI:58359"/>
        <dbReference type="ChEBI" id="CHEBI:58681"/>
        <dbReference type="EC" id="2.4.2.14"/>
    </reaction>
</comment>
<keyword evidence="7" id="KW-0479">Metal-binding</keyword>
<dbReference type="InterPro" id="IPR000836">
    <property type="entry name" value="PRTase_dom"/>
</dbReference>
<dbReference type="Proteomes" id="UP001489509">
    <property type="component" value="Unassembled WGS sequence"/>
</dbReference>
<reference evidence="10 11" key="1">
    <citation type="submission" date="2024-03" db="EMBL/GenBank/DDBJ databases">
        <title>Human intestinal bacterial collection.</title>
        <authorList>
            <person name="Pauvert C."/>
            <person name="Hitch T.C.A."/>
            <person name="Clavel T."/>
        </authorList>
    </citation>
    <scope>NUCLEOTIDE SEQUENCE [LARGE SCALE GENOMIC DNA]</scope>
    <source>
        <strain evidence="10 11">CLA-JM-H44</strain>
    </source>
</reference>
<evidence type="ECO:0000256" key="5">
    <source>
        <dbReference type="ARBA" id="ARBA00022755"/>
    </source>
</evidence>
<feature type="binding site" evidence="7">
    <location>
        <position position="295"/>
    </location>
    <ligand>
        <name>Mg(2+)</name>
        <dbReference type="ChEBI" id="CHEBI:18420"/>
    </ligand>
</feature>
<dbReference type="Pfam" id="PF13537">
    <property type="entry name" value="GATase_7"/>
    <property type="match status" value="1"/>
</dbReference>
<evidence type="ECO:0000256" key="6">
    <source>
        <dbReference type="ARBA" id="ARBA00022962"/>
    </source>
</evidence>
<keyword evidence="7" id="KW-0004">4Fe-4S</keyword>
<dbReference type="Gene3D" id="3.60.20.10">
    <property type="entry name" value="Glutamine Phosphoribosylpyrophosphate, subunit 1, domain 1"/>
    <property type="match status" value="1"/>
</dbReference>
<comment type="cofactor">
    <cofactor evidence="7">
        <name>Mg(2+)</name>
        <dbReference type="ChEBI" id="CHEBI:18420"/>
    </cofactor>
    <text evidence="7">Binds 1 Mg(2+) ion per subunit.</text>
</comment>
<gene>
    <name evidence="7 10" type="primary">purF</name>
    <name evidence="10" type="ORF">WMO26_05430</name>
</gene>
<keyword evidence="7" id="KW-0460">Magnesium</keyword>
<evidence type="ECO:0000313" key="11">
    <source>
        <dbReference type="Proteomes" id="UP001489509"/>
    </source>
</evidence>
<evidence type="ECO:0000259" key="9">
    <source>
        <dbReference type="PROSITE" id="PS51278"/>
    </source>
</evidence>
<keyword evidence="7" id="KW-0411">Iron-sulfur</keyword>
<feature type="active site" description="Nucleophile" evidence="7">
    <location>
        <position position="9"/>
    </location>
</feature>
<dbReference type="Pfam" id="PF00156">
    <property type="entry name" value="Pribosyltran"/>
    <property type="match status" value="1"/>
</dbReference>
<dbReference type="Gene3D" id="3.40.50.2020">
    <property type="match status" value="1"/>
</dbReference>
<keyword evidence="6 7" id="KW-0315">Glutamine amidotransferase</keyword>
<dbReference type="InterPro" id="IPR029057">
    <property type="entry name" value="PRTase-like"/>
</dbReference>
<dbReference type="PROSITE" id="PS51278">
    <property type="entry name" value="GATASE_TYPE_2"/>
    <property type="match status" value="1"/>
</dbReference>
<evidence type="ECO:0000256" key="7">
    <source>
        <dbReference type="HAMAP-Rule" id="MF_01931"/>
    </source>
</evidence>
<comment type="function">
    <text evidence="7">Catalyzes the formation of phosphoribosylamine from phosphoribosylpyrophosphate (PRPP) and glutamine.</text>
</comment>
<dbReference type="CDD" id="cd06223">
    <property type="entry name" value="PRTases_typeI"/>
    <property type="match status" value="1"/>
</dbReference>
<evidence type="ECO:0000313" key="10">
    <source>
        <dbReference type="EMBL" id="MEQ2440266.1"/>
    </source>
</evidence>
<keyword evidence="4 7" id="KW-0808">Transferase</keyword>
<keyword evidence="3 7" id="KW-0328">Glycosyltransferase</keyword>
<dbReference type="SUPFAM" id="SSF53271">
    <property type="entry name" value="PRTase-like"/>
    <property type="match status" value="1"/>
</dbReference>
<keyword evidence="11" id="KW-1185">Reference proteome</keyword>
<accession>A0ABV1DYY7</accession>
<organism evidence="10 11">
    <name type="scientific">Solibaculum intestinale</name>
    <dbReference type="NCBI Taxonomy" id="3133165"/>
    <lineage>
        <taxon>Bacteria</taxon>
        <taxon>Bacillati</taxon>
        <taxon>Bacillota</taxon>
        <taxon>Clostridia</taxon>
        <taxon>Eubacteriales</taxon>
        <taxon>Oscillospiraceae</taxon>
        <taxon>Solibaculum</taxon>
    </lineage>
</organism>
<dbReference type="NCBIfam" id="TIGR01134">
    <property type="entry name" value="purF"/>
    <property type="match status" value="1"/>
</dbReference>
<sequence length="472" mass="51526">MAHKPHEECGLFGIYNKDGLQVAEETYLALYALQHRGQESAGIAVNDGGVITVHKDMGLVPDVFDEKTIKKLGSGQLAIGHVRYSPSDKLERANSQPLVMRYVKGTLAIGHNGSIVNIPELKKELEYGGAIFQTSCDAEIIAYIIARERLNAGSIEQALVNTMKKLKGAYSLVMMSPKKLIAARDPQGFRPLCIGKIGESYCFASETCALTSLGADYVRDVEPGEVVVVDENGLRSLKDHCGQKSSLCIFEFVYFARPDSVIDGQSVHFARQNAGRILAQEHPVEADLVMGVPDSGLDAALGYSYESGIPYGMGFVKNRYIGRTFIQETQKQRERSVSIKLGALGAAVKGKRVVLVDDSIVRGTTCANIVANLRAAGAKEVHMRISSPPFMHPCYFGTDISSREHLIACKMSIDEIRDHIGADSLGYLSIEGVHAIAKESNLSMCDACFTGRYPIEVPDEMPKDKYDQKIKA</sequence>
<dbReference type="SUPFAM" id="SSF56235">
    <property type="entry name" value="N-terminal nucleophile aminohydrolases (Ntn hydrolases)"/>
    <property type="match status" value="1"/>
</dbReference>
<feature type="binding site" evidence="7">
    <location>
        <position position="445"/>
    </location>
    <ligand>
        <name>[4Fe-4S] cluster</name>
        <dbReference type="ChEBI" id="CHEBI:49883"/>
    </ligand>
</feature>
<protein>
    <recommendedName>
        <fullName evidence="7">Amidophosphoribosyltransferase</fullName>
        <shortName evidence="7">ATase</shortName>
        <ecNumber evidence="7">2.4.2.14</ecNumber>
    </recommendedName>
    <alternativeName>
        <fullName evidence="7">Glutamine phosphoribosylpyrophosphate amidotransferase</fullName>
        <shortName evidence="7">GPATase</shortName>
    </alternativeName>
</protein>
<dbReference type="InterPro" id="IPR017932">
    <property type="entry name" value="GATase_2_dom"/>
</dbReference>
<evidence type="ECO:0000256" key="1">
    <source>
        <dbReference type="ARBA" id="ARBA00005209"/>
    </source>
</evidence>
<keyword evidence="5 7" id="KW-0658">Purine biosynthesis</keyword>
<name>A0ABV1DYY7_9FIRM</name>
<evidence type="ECO:0000256" key="4">
    <source>
        <dbReference type="ARBA" id="ARBA00022679"/>
    </source>
</evidence>
<dbReference type="HAMAP" id="MF_01931">
    <property type="entry name" value="PurF"/>
    <property type="match status" value="1"/>
</dbReference>
<feature type="binding site" evidence="7">
    <location>
        <position position="358"/>
    </location>
    <ligand>
        <name>Mg(2+)</name>
        <dbReference type="ChEBI" id="CHEBI:18420"/>
    </ligand>
</feature>
<keyword evidence="7" id="KW-0408">Iron</keyword>
<comment type="pathway">
    <text evidence="1 7 8">Purine metabolism; IMP biosynthesis via de novo pathway; N(1)-(5-phospho-D-ribosyl)glycinamide from 5-phospho-alpha-D-ribose 1-diphosphate: step 1/2.</text>
</comment>
<evidence type="ECO:0000256" key="8">
    <source>
        <dbReference type="PIRNR" id="PIRNR000485"/>
    </source>
</evidence>
<comment type="cofactor">
    <cofactor evidence="7">
        <name>[4Fe-4S] cluster</name>
        <dbReference type="ChEBI" id="CHEBI:49883"/>
    </cofactor>
    <text evidence="7">Binds 1 [4Fe-4S] cluster per subunit.</text>
</comment>
<proteinExistence type="inferred from homology"/>
<evidence type="ECO:0000256" key="3">
    <source>
        <dbReference type="ARBA" id="ARBA00022676"/>
    </source>
</evidence>
<feature type="binding site" evidence="7">
    <location>
        <position position="248"/>
    </location>
    <ligand>
        <name>[4Fe-4S] cluster</name>
        <dbReference type="ChEBI" id="CHEBI:49883"/>
    </ligand>
</feature>
<dbReference type="InterPro" id="IPR035584">
    <property type="entry name" value="PurF_N"/>
</dbReference>
<feature type="binding site" evidence="7">
    <location>
        <position position="394"/>
    </location>
    <ligand>
        <name>[4Fe-4S] cluster</name>
        <dbReference type="ChEBI" id="CHEBI:49883"/>
    </ligand>
</feature>
<feature type="binding site" evidence="7">
    <location>
        <position position="448"/>
    </location>
    <ligand>
        <name>[4Fe-4S] cluster</name>
        <dbReference type="ChEBI" id="CHEBI:49883"/>
    </ligand>
</feature>
<dbReference type="InterPro" id="IPR005854">
    <property type="entry name" value="PurF"/>
</dbReference>
<dbReference type="PANTHER" id="PTHR11907">
    <property type="entry name" value="AMIDOPHOSPHORIBOSYLTRANSFERASE"/>
    <property type="match status" value="1"/>
</dbReference>
<dbReference type="EC" id="2.4.2.14" evidence="7"/>
<dbReference type="PIRSF" id="PIRSF000485">
    <property type="entry name" value="Amd_phspho_trans"/>
    <property type="match status" value="1"/>
</dbReference>
<feature type="binding site" evidence="7">
    <location>
        <position position="357"/>
    </location>
    <ligand>
        <name>Mg(2+)</name>
        <dbReference type="ChEBI" id="CHEBI:18420"/>
    </ligand>
</feature>
<dbReference type="GO" id="GO:0004044">
    <property type="term" value="F:amidophosphoribosyltransferase activity"/>
    <property type="evidence" value="ECO:0007669"/>
    <property type="project" value="UniProtKB-EC"/>
</dbReference>